<evidence type="ECO:0000313" key="2">
    <source>
        <dbReference type="Proteomes" id="UP001279410"/>
    </source>
</evidence>
<dbReference type="EMBL" id="BRZM01000010">
    <property type="protein sequence ID" value="GLD50783.1"/>
    <property type="molecule type" value="Genomic_DNA"/>
</dbReference>
<sequence length="100" mass="11157">MTSVDAIDVDKVVEMSKACSRRTAHLQETNGVRQDGQDKYEQKFVLTCMNFDGGLAGLVQVSTLSDLLLHGFLSLTGQLHQVNADLGWWLCERQRCSLEV</sequence>
<evidence type="ECO:0000313" key="1">
    <source>
        <dbReference type="EMBL" id="GLD50783.1"/>
    </source>
</evidence>
<organism evidence="1 2">
    <name type="scientific">Lates japonicus</name>
    <name type="common">Japanese lates</name>
    <dbReference type="NCBI Taxonomy" id="270547"/>
    <lineage>
        <taxon>Eukaryota</taxon>
        <taxon>Metazoa</taxon>
        <taxon>Chordata</taxon>
        <taxon>Craniata</taxon>
        <taxon>Vertebrata</taxon>
        <taxon>Euteleostomi</taxon>
        <taxon>Actinopterygii</taxon>
        <taxon>Neopterygii</taxon>
        <taxon>Teleostei</taxon>
        <taxon>Neoteleostei</taxon>
        <taxon>Acanthomorphata</taxon>
        <taxon>Carangaria</taxon>
        <taxon>Carangaria incertae sedis</taxon>
        <taxon>Centropomidae</taxon>
        <taxon>Lates</taxon>
    </lineage>
</organism>
<proteinExistence type="predicted"/>
<dbReference type="Proteomes" id="UP001279410">
    <property type="component" value="Unassembled WGS sequence"/>
</dbReference>
<dbReference type="GO" id="GO:0016740">
    <property type="term" value="F:transferase activity"/>
    <property type="evidence" value="ECO:0007669"/>
    <property type="project" value="UniProtKB-KW"/>
</dbReference>
<dbReference type="AlphaFoldDB" id="A0AAD3MBA5"/>
<keyword evidence="2" id="KW-1185">Reference proteome</keyword>
<protein>
    <submittedName>
        <fullName evidence="1">Geranylgeranyl transferase type-2 subunit beta-like protein</fullName>
    </submittedName>
</protein>
<keyword evidence="1" id="KW-0808">Transferase</keyword>
<name>A0AAD3MBA5_LATJO</name>
<gene>
    <name evidence="1" type="ORF">AKAME5_000392900</name>
</gene>
<comment type="caution">
    <text evidence="1">The sequence shown here is derived from an EMBL/GenBank/DDBJ whole genome shotgun (WGS) entry which is preliminary data.</text>
</comment>
<accession>A0AAD3MBA5</accession>
<reference evidence="1" key="1">
    <citation type="submission" date="2022-08" db="EMBL/GenBank/DDBJ databases">
        <title>Genome sequencing of akame (Lates japonicus).</title>
        <authorList>
            <person name="Hashiguchi Y."/>
            <person name="Takahashi H."/>
        </authorList>
    </citation>
    <scope>NUCLEOTIDE SEQUENCE</scope>
    <source>
        <strain evidence="1">Kochi</strain>
    </source>
</reference>